<gene>
    <name evidence="7" type="ORF">SELMODRAFT_59638</name>
</gene>
<dbReference type="CDD" id="cd00010">
    <property type="entry name" value="AAI_LTSS"/>
    <property type="match status" value="1"/>
</dbReference>
<organism evidence="8">
    <name type="scientific">Selaginella moellendorffii</name>
    <name type="common">Spikemoss</name>
    <dbReference type="NCBI Taxonomy" id="88036"/>
    <lineage>
        <taxon>Eukaryota</taxon>
        <taxon>Viridiplantae</taxon>
        <taxon>Streptophyta</taxon>
        <taxon>Embryophyta</taxon>
        <taxon>Tracheophyta</taxon>
        <taxon>Lycopodiopsida</taxon>
        <taxon>Selaginellales</taxon>
        <taxon>Selaginellaceae</taxon>
        <taxon>Selaginella</taxon>
    </lineage>
</organism>
<evidence type="ECO:0000256" key="4">
    <source>
        <dbReference type="ARBA" id="ARBA00023180"/>
    </source>
</evidence>
<dbReference type="HOGENOM" id="CLU_089796_6_1_1"/>
<evidence type="ECO:0000256" key="2">
    <source>
        <dbReference type="ARBA" id="ARBA00022729"/>
    </source>
</evidence>
<dbReference type="InterPro" id="IPR043325">
    <property type="entry name" value="LTSS"/>
</dbReference>
<name>D8SDU2_SELML</name>
<keyword evidence="2 5" id="KW-0732">Signal</keyword>
<protein>
    <recommendedName>
        <fullName evidence="6">Bifunctional inhibitor/plant lipid transfer protein/seed storage helical domain-containing protein</fullName>
    </recommendedName>
</protein>
<evidence type="ECO:0000256" key="3">
    <source>
        <dbReference type="ARBA" id="ARBA00023157"/>
    </source>
</evidence>
<dbReference type="SMART" id="SM00499">
    <property type="entry name" value="AAI"/>
    <property type="match status" value="1"/>
</dbReference>
<accession>D8SDU2</accession>
<evidence type="ECO:0000256" key="1">
    <source>
        <dbReference type="ARBA" id="ARBA00009748"/>
    </source>
</evidence>
<evidence type="ECO:0000313" key="8">
    <source>
        <dbReference type="Proteomes" id="UP000001514"/>
    </source>
</evidence>
<dbReference type="Proteomes" id="UP000001514">
    <property type="component" value="Unassembled WGS sequence"/>
</dbReference>
<feature type="non-terminal residue" evidence="7">
    <location>
        <position position="1"/>
    </location>
</feature>
<feature type="domain" description="Bifunctional inhibitor/plant lipid transfer protein/seed storage helical" evidence="6">
    <location>
        <begin position="2"/>
        <end position="76"/>
    </location>
</feature>
<keyword evidence="3" id="KW-1015">Disulfide bond</keyword>
<dbReference type="STRING" id="88036.D8SDU2"/>
<evidence type="ECO:0000256" key="5">
    <source>
        <dbReference type="SAM" id="SignalP"/>
    </source>
</evidence>
<dbReference type="InParanoid" id="D8SDU2"/>
<feature type="non-terminal residue" evidence="7">
    <location>
        <position position="77"/>
    </location>
</feature>
<evidence type="ECO:0000313" key="7">
    <source>
        <dbReference type="EMBL" id="EFJ17308.1"/>
    </source>
</evidence>
<dbReference type="FunCoup" id="D8SDU2">
    <property type="interactions" value="1581"/>
</dbReference>
<feature type="signal peptide" evidence="5">
    <location>
        <begin position="1"/>
        <end position="20"/>
    </location>
</feature>
<dbReference type="Gene3D" id="1.10.110.10">
    <property type="entry name" value="Plant lipid-transfer and hydrophobic proteins"/>
    <property type="match status" value="1"/>
</dbReference>
<dbReference type="SUPFAM" id="SSF47699">
    <property type="entry name" value="Bifunctional inhibitor/lipid-transfer protein/seed storage 2S albumin"/>
    <property type="match status" value="1"/>
</dbReference>
<comment type="similarity">
    <text evidence="1">Belongs to the plant LTP family.</text>
</comment>
<evidence type="ECO:0000259" key="6">
    <source>
        <dbReference type="SMART" id="SM00499"/>
    </source>
</evidence>
<dbReference type="InterPro" id="IPR016140">
    <property type="entry name" value="Bifunc_inhib/LTP/seed_store"/>
</dbReference>
<feature type="chain" id="PRO_5003122629" description="Bifunctional inhibitor/plant lipid transfer protein/seed storage helical domain-containing protein" evidence="5">
    <location>
        <begin position="21"/>
        <end position="77"/>
    </location>
</feature>
<keyword evidence="4" id="KW-0325">Glycoprotein</keyword>
<dbReference type="Gramene" id="EFJ17308">
    <property type="protein sequence ID" value="EFJ17308"/>
    <property type="gene ID" value="SELMODRAFT_59638"/>
</dbReference>
<dbReference type="Pfam" id="PF14368">
    <property type="entry name" value="LTP_2"/>
    <property type="match status" value="1"/>
</dbReference>
<dbReference type="InterPro" id="IPR036312">
    <property type="entry name" value="Bifun_inhib/LTP/seed_sf"/>
</dbReference>
<reference evidence="7 8" key="1">
    <citation type="journal article" date="2011" name="Science">
        <title>The Selaginella genome identifies genetic changes associated with the evolution of vascular plants.</title>
        <authorList>
            <person name="Banks J.A."/>
            <person name="Nishiyama T."/>
            <person name="Hasebe M."/>
            <person name="Bowman J.L."/>
            <person name="Gribskov M."/>
            <person name="dePamphilis C."/>
            <person name="Albert V.A."/>
            <person name="Aono N."/>
            <person name="Aoyama T."/>
            <person name="Ambrose B.A."/>
            <person name="Ashton N.W."/>
            <person name="Axtell M.J."/>
            <person name="Barker E."/>
            <person name="Barker M.S."/>
            <person name="Bennetzen J.L."/>
            <person name="Bonawitz N.D."/>
            <person name="Chapple C."/>
            <person name="Cheng C."/>
            <person name="Correa L.G."/>
            <person name="Dacre M."/>
            <person name="DeBarry J."/>
            <person name="Dreyer I."/>
            <person name="Elias M."/>
            <person name="Engstrom E.M."/>
            <person name="Estelle M."/>
            <person name="Feng L."/>
            <person name="Finet C."/>
            <person name="Floyd S.K."/>
            <person name="Frommer W.B."/>
            <person name="Fujita T."/>
            <person name="Gramzow L."/>
            <person name="Gutensohn M."/>
            <person name="Harholt J."/>
            <person name="Hattori M."/>
            <person name="Heyl A."/>
            <person name="Hirai T."/>
            <person name="Hiwatashi Y."/>
            <person name="Ishikawa M."/>
            <person name="Iwata M."/>
            <person name="Karol K.G."/>
            <person name="Koehler B."/>
            <person name="Kolukisaoglu U."/>
            <person name="Kubo M."/>
            <person name="Kurata T."/>
            <person name="Lalonde S."/>
            <person name="Li K."/>
            <person name="Li Y."/>
            <person name="Litt A."/>
            <person name="Lyons E."/>
            <person name="Manning G."/>
            <person name="Maruyama T."/>
            <person name="Michael T.P."/>
            <person name="Mikami K."/>
            <person name="Miyazaki S."/>
            <person name="Morinaga S."/>
            <person name="Murata T."/>
            <person name="Mueller-Roeber B."/>
            <person name="Nelson D.R."/>
            <person name="Obara M."/>
            <person name="Oguri Y."/>
            <person name="Olmstead R.G."/>
            <person name="Onodera N."/>
            <person name="Petersen B.L."/>
            <person name="Pils B."/>
            <person name="Prigge M."/>
            <person name="Rensing S.A."/>
            <person name="Riano-Pachon D.M."/>
            <person name="Roberts A.W."/>
            <person name="Sato Y."/>
            <person name="Scheller H.V."/>
            <person name="Schulz B."/>
            <person name="Schulz C."/>
            <person name="Shakirov E.V."/>
            <person name="Shibagaki N."/>
            <person name="Shinohara N."/>
            <person name="Shippen D.E."/>
            <person name="Soerensen I."/>
            <person name="Sotooka R."/>
            <person name="Sugimoto N."/>
            <person name="Sugita M."/>
            <person name="Sumikawa N."/>
            <person name="Tanurdzic M."/>
            <person name="Theissen G."/>
            <person name="Ulvskov P."/>
            <person name="Wakazuki S."/>
            <person name="Weng J.K."/>
            <person name="Willats W.W."/>
            <person name="Wipf D."/>
            <person name="Wolf P.G."/>
            <person name="Yang L."/>
            <person name="Zimmer A.D."/>
            <person name="Zhu Q."/>
            <person name="Mitros T."/>
            <person name="Hellsten U."/>
            <person name="Loque D."/>
            <person name="Otillar R."/>
            <person name="Salamov A."/>
            <person name="Schmutz J."/>
            <person name="Shapiro H."/>
            <person name="Lindquist E."/>
            <person name="Lucas S."/>
            <person name="Rokhsar D."/>
            <person name="Grigoriev I.V."/>
        </authorList>
    </citation>
    <scope>NUCLEOTIDE SEQUENCE [LARGE SCALE GENOMIC DNA]</scope>
</reference>
<dbReference type="PANTHER" id="PTHR33044">
    <property type="entry name" value="BIFUNCTIONAL INHIBITOR/LIPID-TRANSFER PROTEIN/SEED STORAGE 2S ALBUMIN SUPERFAMILY PROTEIN-RELATED"/>
    <property type="match status" value="1"/>
</dbReference>
<dbReference type="EMBL" id="GL377614">
    <property type="protein sequence ID" value="EFJ17308.1"/>
    <property type="molecule type" value="Genomic_DNA"/>
</dbReference>
<dbReference type="AlphaFoldDB" id="D8SDU2"/>
<sequence>GCGPKLGVLLPCLPFLQGQGSNPTQPCCNGLETVVKLNPACLCALVNSQLGNRINITLALSLPSLCNLAGVTIDLCN</sequence>
<dbReference type="KEGG" id="smo:SELMODRAFT_59638"/>
<keyword evidence="8" id="KW-1185">Reference proteome</keyword>
<proteinExistence type="inferred from homology"/>